<protein>
    <submittedName>
        <fullName evidence="1">Uncharacterized protein</fullName>
    </submittedName>
</protein>
<name>A0ACC1TDD1_9APHY</name>
<reference evidence="1" key="1">
    <citation type="submission" date="2022-07" db="EMBL/GenBank/DDBJ databases">
        <title>Genome Sequence of Phlebia brevispora.</title>
        <authorList>
            <person name="Buettner E."/>
        </authorList>
    </citation>
    <scope>NUCLEOTIDE SEQUENCE</scope>
    <source>
        <strain evidence="1">MPL23</strain>
    </source>
</reference>
<evidence type="ECO:0000313" key="1">
    <source>
        <dbReference type="EMBL" id="KAJ3558669.1"/>
    </source>
</evidence>
<keyword evidence="2" id="KW-1185">Reference proteome</keyword>
<evidence type="ECO:0000313" key="2">
    <source>
        <dbReference type="Proteomes" id="UP001148662"/>
    </source>
</evidence>
<accession>A0ACC1TDD1</accession>
<sequence length="483" mass="55214">MSPFGALLPTSRLNPGLNWMWRWRNTVYPKFGTETISIIPYIFGQPTICTRSLQVAKQMVSPKGDFIKGEEISAPVIEFGHNLFSVEGEEWKRHRRILNPAFTPSTYALVWEETSHIYDEIITSEGWSSRSDVLVENVTDLTMKFALVVISRCGFGNRIPWDFTEGAASSMSFAQALVVVSNSNLLRMLLPRSCVSMQIDMLLIRIQDIEQAFVTLDSYMANLIQSKRESIKLEQENSGALPRQTSNDIFTHMIRASEGEGKLALKDSELAGNTFLMLFGGHDTTAHTLQAAVGLLALYQEHQEEVYQQIMEVSPKHVSELTFQNASRLFKVRAAFLEGARLFPAVQMMLRDAQKDSVLQNVGPDEEMTIPVPKGTRLVVDIVGVQYNERYHPDPEAYKLERWYDTSENDMTMFSFGPRSCIGRRFALTETTCFLARLLRDWRLDVILEKGETREQWRARAMQTKAFMTLRVNDFPVRLVRRR</sequence>
<organism evidence="1 2">
    <name type="scientific">Phlebia brevispora</name>
    <dbReference type="NCBI Taxonomy" id="194682"/>
    <lineage>
        <taxon>Eukaryota</taxon>
        <taxon>Fungi</taxon>
        <taxon>Dikarya</taxon>
        <taxon>Basidiomycota</taxon>
        <taxon>Agaricomycotina</taxon>
        <taxon>Agaricomycetes</taxon>
        <taxon>Polyporales</taxon>
        <taxon>Meruliaceae</taxon>
        <taxon>Phlebia</taxon>
    </lineage>
</organism>
<dbReference type="EMBL" id="JANHOG010000073">
    <property type="protein sequence ID" value="KAJ3558669.1"/>
    <property type="molecule type" value="Genomic_DNA"/>
</dbReference>
<dbReference type="Proteomes" id="UP001148662">
    <property type="component" value="Unassembled WGS sequence"/>
</dbReference>
<comment type="caution">
    <text evidence="1">The sequence shown here is derived from an EMBL/GenBank/DDBJ whole genome shotgun (WGS) entry which is preliminary data.</text>
</comment>
<gene>
    <name evidence="1" type="ORF">NM688_g784</name>
</gene>
<proteinExistence type="predicted"/>